<sequence>MELLDDKFWCFNLWEQATRCSTLSSFLWILFDEFSNSRGPIVGHVWIENDPEERRLKLPAAKIAKRATDYRGGRNGNGYKTVGGYLLGYPRGVQWDRSPGNMDRPGERPGKMIRVVKSNIETADNFPLGPLGIRDQAVN</sequence>
<reference evidence="1 2" key="1">
    <citation type="submission" date="2015-07" db="EMBL/GenBank/DDBJ databases">
        <title>The genome of Melipona quadrifasciata.</title>
        <authorList>
            <person name="Pan H."/>
            <person name="Kapheim K."/>
        </authorList>
    </citation>
    <scope>NUCLEOTIDE SEQUENCE [LARGE SCALE GENOMIC DNA]</scope>
    <source>
        <strain evidence="1">0111107301</strain>
        <tissue evidence="1">Whole body</tissue>
    </source>
</reference>
<proteinExistence type="predicted"/>
<keyword evidence="2" id="KW-1185">Reference proteome</keyword>
<organism evidence="1 2">
    <name type="scientific">Melipona quadrifasciata</name>
    <dbReference type="NCBI Taxonomy" id="166423"/>
    <lineage>
        <taxon>Eukaryota</taxon>
        <taxon>Metazoa</taxon>
        <taxon>Ecdysozoa</taxon>
        <taxon>Arthropoda</taxon>
        <taxon>Hexapoda</taxon>
        <taxon>Insecta</taxon>
        <taxon>Pterygota</taxon>
        <taxon>Neoptera</taxon>
        <taxon>Endopterygota</taxon>
        <taxon>Hymenoptera</taxon>
        <taxon>Apocrita</taxon>
        <taxon>Aculeata</taxon>
        <taxon>Apoidea</taxon>
        <taxon>Anthophila</taxon>
        <taxon>Apidae</taxon>
        <taxon>Melipona</taxon>
    </lineage>
</organism>
<gene>
    <name evidence="1" type="ORF">WN51_08315</name>
</gene>
<dbReference type="EMBL" id="KQ435706">
    <property type="protein sequence ID" value="KOX80139.1"/>
    <property type="molecule type" value="Genomic_DNA"/>
</dbReference>
<evidence type="ECO:0000313" key="2">
    <source>
        <dbReference type="Proteomes" id="UP000053105"/>
    </source>
</evidence>
<protein>
    <submittedName>
        <fullName evidence="1">Uncharacterized protein</fullName>
    </submittedName>
</protein>
<accession>A0A0M9AC59</accession>
<dbReference type="AlphaFoldDB" id="A0A0M9AC59"/>
<evidence type="ECO:0000313" key="1">
    <source>
        <dbReference type="EMBL" id="KOX80139.1"/>
    </source>
</evidence>
<dbReference type="Proteomes" id="UP000053105">
    <property type="component" value="Unassembled WGS sequence"/>
</dbReference>
<name>A0A0M9AC59_9HYME</name>